<dbReference type="SUPFAM" id="SSF51182">
    <property type="entry name" value="RmlC-like cupins"/>
    <property type="match status" value="1"/>
</dbReference>
<dbReference type="RefSeq" id="WP_091595004.1">
    <property type="nucleotide sequence ID" value="NZ_FNEE01000009.1"/>
</dbReference>
<dbReference type="Proteomes" id="UP000198894">
    <property type="component" value="Unassembled WGS sequence"/>
</dbReference>
<dbReference type="InterPro" id="IPR011051">
    <property type="entry name" value="RmlC_Cupin_sf"/>
</dbReference>
<dbReference type="PANTHER" id="PTHR43698:SF1">
    <property type="entry name" value="BLL4564 PROTEIN"/>
    <property type="match status" value="1"/>
</dbReference>
<feature type="domain" description="Cupin type-2" evidence="1">
    <location>
        <begin position="41"/>
        <end position="97"/>
    </location>
</feature>
<dbReference type="InterPro" id="IPR013096">
    <property type="entry name" value="Cupin_2"/>
</dbReference>
<evidence type="ECO:0000313" key="3">
    <source>
        <dbReference type="Proteomes" id="UP000198894"/>
    </source>
</evidence>
<accession>A0A1G8WNL0</accession>
<organism evidence="2 3">
    <name type="scientific">Mesorhizobium muleiense</name>
    <dbReference type="NCBI Taxonomy" id="1004279"/>
    <lineage>
        <taxon>Bacteria</taxon>
        <taxon>Pseudomonadati</taxon>
        <taxon>Pseudomonadota</taxon>
        <taxon>Alphaproteobacteria</taxon>
        <taxon>Hyphomicrobiales</taxon>
        <taxon>Phyllobacteriaceae</taxon>
        <taxon>Mesorhizobium</taxon>
    </lineage>
</organism>
<keyword evidence="3" id="KW-1185">Reference proteome</keyword>
<dbReference type="InterPro" id="IPR014710">
    <property type="entry name" value="RmlC-like_jellyroll"/>
</dbReference>
<dbReference type="InterPro" id="IPR047263">
    <property type="entry name" value="HNL-like_cupin"/>
</dbReference>
<name>A0A1G8WNL0_9HYPH</name>
<dbReference type="CDD" id="cd02233">
    <property type="entry name" value="cupin_HNL-like"/>
    <property type="match status" value="1"/>
</dbReference>
<gene>
    <name evidence="2" type="ORF">SAMN05428953_10942</name>
</gene>
<evidence type="ECO:0000259" key="1">
    <source>
        <dbReference type="Pfam" id="PF07883"/>
    </source>
</evidence>
<evidence type="ECO:0000313" key="2">
    <source>
        <dbReference type="EMBL" id="SDJ79844.1"/>
    </source>
</evidence>
<sequence length="135" mass="14696">MKIIACGSVPTVIAPEKYFTGRVWQTPIIEKEAPARLRAIMVGFEPGARTHWHTHPLGQTLYVVSGAGLAQSWGEPIQAIRAGDVISFAPDEKHWHGAGPKSAMAHIAMQEALDGVHADWLETVTDEQYGGVDRT</sequence>
<dbReference type="AlphaFoldDB" id="A0A1G8WNL0"/>
<dbReference type="PANTHER" id="PTHR43698">
    <property type="entry name" value="RIBD C-TERMINAL DOMAIN CONTAINING PROTEIN"/>
    <property type="match status" value="1"/>
</dbReference>
<dbReference type="Gene3D" id="2.60.120.10">
    <property type="entry name" value="Jelly Rolls"/>
    <property type="match status" value="1"/>
</dbReference>
<dbReference type="EMBL" id="FNEE01000009">
    <property type="protein sequence ID" value="SDJ79844.1"/>
    <property type="molecule type" value="Genomic_DNA"/>
</dbReference>
<proteinExistence type="predicted"/>
<dbReference type="Pfam" id="PF07883">
    <property type="entry name" value="Cupin_2"/>
    <property type="match status" value="1"/>
</dbReference>
<protein>
    <submittedName>
        <fullName evidence="2">Cupin domain protein</fullName>
    </submittedName>
</protein>
<reference evidence="3" key="1">
    <citation type="submission" date="2016-10" db="EMBL/GenBank/DDBJ databases">
        <authorList>
            <person name="Varghese N."/>
            <person name="Submissions S."/>
        </authorList>
    </citation>
    <scope>NUCLEOTIDE SEQUENCE [LARGE SCALE GENOMIC DNA]</scope>
    <source>
        <strain evidence="3">CGMCC 1.11022</strain>
    </source>
</reference>